<evidence type="ECO:0000313" key="2">
    <source>
        <dbReference type="EMBL" id="MDV6281694.1"/>
    </source>
</evidence>
<protein>
    <submittedName>
        <fullName evidence="2">Uncharacterized protein</fullName>
    </submittedName>
</protein>
<keyword evidence="3" id="KW-1185">Reference proteome</keyword>
<comment type="caution">
    <text evidence="2">The sequence shown here is derived from an EMBL/GenBank/DDBJ whole genome shotgun (WGS) entry which is preliminary data.</text>
</comment>
<organism evidence="2 3">
    <name type="scientific">Rhodococcus jostii</name>
    <dbReference type="NCBI Taxonomy" id="132919"/>
    <lineage>
        <taxon>Bacteria</taxon>
        <taxon>Bacillati</taxon>
        <taxon>Actinomycetota</taxon>
        <taxon>Actinomycetes</taxon>
        <taxon>Mycobacteriales</taxon>
        <taxon>Nocardiaceae</taxon>
        <taxon>Rhodococcus</taxon>
    </lineage>
</organism>
<feature type="region of interest" description="Disordered" evidence="1">
    <location>
        <begin position="1"/>
        <end position="44"/>
    </location>
</feature>
<evidence type="ECO:0000313" key="3">
    <source>
        <dbReference type="Proteomes" id="UP001185737"/>
    </source>
</evidence>
<accession>A0ABU4CDP9</accession>
<reference evidence="2 3" key="1">
    <citation type="submission" date="2023-10" db="EMBL/GenBank/DDBJ databases">
        <title>Development of a sustainable strategy for remediation of hydrocarbon-contaminated territories based on the waste exchange concept.</title>
        <authorList>
            <person name="Krivoruchko A."/>
        </authorList>
    </citation>
    <scope>NUCLEOTIDE SEQUENCE [LARGE SCALE GENOMIC DNA]</scope>
    <source>
        <strain evidence="2 3">IEGM 60</strain>
    </source>
</reference>
<name>A0ABU4CDP9_RHOJO</name>
<proteinExistence type="predicted"/>
<gene>
    <name evidence="2" type="ORF">R3Q59_14365</name>
</gene>
<dbReference type="RefSeq" id="WP_317568678.1">
    <property type="nucleotide sequence ID" value="NZ_JAWLKA010000007.1"/>
</dbReference>
<sequence>MSSTRNAARGVLDRPRRFSAVGSPDRFEETKLPLPDSAGTRSAS</sequence>
<dbReference type="EMBL" id="JAWLKA010000007">
    <property type="protein sequence ID" value="MDV6281694.1"/>
    <property type="molecule type" value="Genomic_DNA"/>
</dbReference>
<evidence type="ECO:0000256" key="1">
    <source>
        <dbReference type="SAM" id="MobiDB-lite"/>
    </source>
</evidence>
<dbReference type="Proteomes" id="UP001185737">
    <property type="component" value="Unassembled WGS sequence"/>
</dbReference>